<keyword evidence="4 9" id="KW-0378">Hydrolase</keyword>
<feature type="transmembrane region" description="Helical" evidence="7">
    <location>
        <begin position="59"/>
        <end position="77"/>
    </location>
</feature>
<proteinExistence type="predicted"/>
<evidence type="ECO:0000256" key="6">
    <source>
        <dbReference type="ARBA" id="ARBA00023136"/>
    </source>
</evidence>
<feature type="domain" description="Phosphatidic acid phosphatase type 2/haloperoxidase" evidence="8">
    <location>
        <begin position="58"/>
        <end position="169"/>
    </location>
</feature>
<dbReference type="InterPro" id="IPR000326">
    <property type="entry name" value="PAP2/HPO"/>
</dbReference>
<evidence type="ECO:0000313" key="10">
    <source>
        <dbReference type="Proteomes" id="UP000236311"/>
    </source>
</evidence>
<keyword evidence="10" id="KW-1185">Reference proteome</keyword>
<protein>
    <submittedName>
        <fullName evidence="9">Undecaprenyl-diphosphatase YbjG</fullName>
        <ecNumber evidence="9">3.6.1.27</ecNumber>
    </submittedName>
</protein>
<evidence type="ECO:0000256" key="2">
    <source>
        <dbReference type="ARBA" id="ARBA00022475"/>
    </source>
</evidence>
<dbReference type="OrthoDB" id="9789113at2"/>
<name>A0A2K4ZLL8_9FIRM</name>
<evidence type="ECO:0000256" key="5">
    <source>
        <dbReference type="ARBA" id="ARBA00022989"/>
    </source>
</evidence>
<organism evidence="9 10">
    <name type="scientific">Acetatifactor muris</name>
    <dbReference type="NCBI Taxonomy" id="879566"/>
    <lineage>
        <taxon>Bacteria</taxon>
        <taxon>Bacillati</taxon>
        <taxon>Bacillota</taxon>
        <taxon>Clostridia</taxon>
        <taxon>Lachnospirales</taxon>
        <taxon>Lachnospiraceae</taxon>
        <taxon>Acetatifactor</taxon>
    </lineage>
</organism>
<keyword evidence="3 7" id="KW-0812">Transmembrane</keyword>
<dbReference type="PANTHER" id="PTHR14969">
    <property type="entry name" value="SPHINGOSINE-1-PHOSPHATE PHOSPHOHYDROLASE"/>
    <property type="match status" value="1"/>
</dbReference>
<reference evidence="9 10" key="1">
    <citation type="submission" date="2018-01" db="EMBL/GenBank/DDBJ databases">
        <authorList>
            <person name="Gaut B.S."/>
            <person name="Morton B.R."/>
            <person name="Clegg M.T."/>
            <person name="Duvall M.R."/>
        </authorList>
    </citation>
    <scope>NUCLEOTIDE SEQUENCE [LARGE SCALE GENOMIC DNA]</scope>
    <source>
        <strain evidence="9">GP69</strain>
    </source>
</reference>
<dbReference type="EC" id="3.6.1.27" evidence="9"/>
<dbReference type="CDD" id="cd03392">
    <property type="entry name" value="PAP2_like_2"/>
    <property type="match status" value="1"/>
</dbReference>
<dbReference type="AlphaFoldDB" id="A0A2K4ZLL8"/>
<dbReference type="GO" id="GO:0050380">
    <property type="term" value="F:undecaprenyl-diphosphatase activity"/>
    <property type="evidence" value="ECO:0007669"/>
    <property type="project" value="UniProtKB-EC"/>
</dbReference>
<evidence type="ECO:0000313" key="9">
    <source>
        <dbReference type="EMBL" id="SOY31292.1"/>
    </source>
</evidence>
<feature type="transmembrane region" description="Helical" evidence="7">
    <location>
        <begin position="31"/>
        <end position="52"/>
    </location>
</feature>
<dbReference type="PANTHER" id="PTHR14969:SF62">
    <property type="entry name" value="DECAPRENYLPHOSPHORYL-5-PHOSPHORIBOSE PHOSPHATASE RV3807C-RELATED"/>
    <property type="match status" value="1"/>
</dbReference>
<evidence type="ECO:0000256" key="1">
    <source>
        <dbReference type="ARBA" id="ARBA00004651"/>
    </source>
</evidence>
<feature type="transmembrane region" description="Helical" evidence="7">
    <location>
        <begin position="130"/>
        <end position="148"/>
    </location>
</feature>
<dbReference type="RefSeq" id="WP_103241296.1">
    <property type="nucleotide sequence ID" value="NZ_JANJZD010000029.1"/>
</dbReference>
<comment type="subcellular location">
    <subcellularLocation>
        <location evidence="1">Cell membrane</location>
        <topology evidence="1">Multi-pass membrane protein</topology>
    </subcellularLocation>
</comment>
<feature type="transmembrane region" description="Helical" evidence="7">
    <location>
        <begin position="154"/>
        <end position="172"/>
    </location>
</feature>
<dbReference type="Proteomes" id="UP000236311">
    <property type="component" value="Unassembled WGS sequence"/>
</dbReference>
<keyword evidence="6 7" id="KW-0472">Membrane</keyword>
<keyword evidence="2" id="KW-1003">Cell membrane</keyword>
<dbReference type="GO" id="GO:0005886">
    <property type="term" value="C:plasma membrane"/>
    <property type="evidence" value="ECO:0007669"/>
    <property type="project" value="UniProtKB-SubCell"/>
</dbReference>
<dbReference type="SMART" id="SM00014">
    <property type="entry name" value="acidPPc"/>
    <property type="match status" value="1"/>
</dbReference>
<evidence type="ECO:0000256" key="3">
    <source>
        <dbReference type="ARBA" id="ARBA00022692"/>
    </source>
</evidence>
<evidence type="ECO:0000256" key="4">
    <source>
        <dbReference type="ARBA" id="ARBA00022801"/>
    </source>
</evidence>
<dbReference type="EMBL" id="OFSM01000024">
    <property type="protein sequence ID" value="SOY31292.1"/>
    <property type="molecule type" value="Genomic_DNA"/>
</dbReference>
<sequence>MPEWISNIDTYILLFLQETVRSPFLTPVVEAVTMLGDGAIFWIAVSLILLAIPKTRKAGSAGLLALVLSLLVNNIILKNLVGRIRPFDMIEGLMPLIKRPGDFSFPSGHTGSSFAAAWVLYRRLRGWKGVLALVLAGLIGLSRLYLGVHYPTDVLFGVVSGIGCGYAADLIIKKICKEKAIM</sequence>
<gene>
    <name evidence="9" type="primary">ybjG</name>
    <name evidence="9" type="ORF">AMURIS_04029</name>
</gene>
<keyword evidence="5 7" id="KW-1133">Transmembrane helix</keyword>
<dbReference type="Gene3D" id="1.20.144.10">
    <property type="entry name" value="Phosphatidic acid phosphatase type 2/haloperoxidase"/>
    <property type="match status" value="1"/>
</dbReference>
<dbReference type="SUPFAM" id="SSF48317">
    <property type="entry name" value="Acid phosphatase/Vanadium-dependent haloperoxidase"/>
    <property type="match status" value="1"/>
</dbReference>
<evidence type="ECO:0000256" key="7">
    <source>
        <dbReference type="SAM" id="Phobius"/>
    </source>
</evidence>
<dbReference type="InterPro" id="IPR036938">
    <property type="entry name" value="PAP2/HPO_sf"/>
</dbReference>
<dbReference type="Pfam" id="PF01569">
    <property type="entry name" value="PAP2"/>
    <property type="match status" value="1"/>
</dbReference>
<evidence type="ECO:0000259" key="8">
    <source>
        <dbReference type="SMART" id="SM00014"/>
    </source>
</evidence>
<accession>A0A2K4ZLL8</accession>